<evidence type="ECO:0000313" key="10">
    <source>
        <dbReference type="Proteomes" id="UP001172457"/>
    </source>
</evidence>
<dbReference type="PROSITE" id="PS00560">
    <property type="entry name" value="CARBOXYPEPT_SER_HIS"/>
    <property type="match status" value="1"/>
</dbReference>
<dbReference type="SUPFAM" id="SSF53474">
    <property type="entry name" value="alpha/beta-Hydrolases"/>
    <property type="match status" value="1"/>
</dbReference>
<evidence type="ECO:0000313" key="9">
    <source>
        <dbReference type="EMBL" id="KAJ9538219.1"/>
    </source>
</evidence>
<dbReference type="InterPro" id="IPR033124">
    <property type="entry name" value="Ser_caboxypep_his_AS"/>
</dbReference>
<dbReference type="GO" id="GO:0006508">
    <property type="term" value="P:proteolysis"/>
    <property type="evidence" value="ECO:0007669"/>
    <property type="project" value="UniProtKB-KW"/>
</dbReference>
<evidence type="ECO:0000256" key="8">
    <source>
        <dbReference type="ARBA" id="ARBA00023180"/>
    </source>
</evidence>
<keyword evidence="6" id="KW-0378">Hydrolase</keyword>
<evidence type="ECO:0000256" key="5">
    <source>
        <dbReference type="ARBA" id="ARBA00022729"/>
    </source>
</evidence>
<sequence length="227" mass="26232">MELQNELKLASDSLKSTEENCHGEYLNVDPDNSLCINDLQVVEECLGRIYLANILEPSCKIPQLQIQWCRDGTYLYSSTWANSRDVREALHVREELNNIEWVRCNESMHFHVGVEPIAYTHNVLSVVGYHQRLADKNCRALVYSGDHDMAVPYISTLNWIESLNLSVEKDWRPWFVNEQVAGYTMKFSKNEYSLTYATIKGGGHTAPEYKPEECFSMFTRWLANNPL</sequence>
<evidence type="ECO:0000256" key="7">
    <source>
        <dbReference type="ARBA" id="ARBA00023157"/>
    </source>
</evidence>
<dbReference type="InterPro" id="IPR001563">
    <property type="entry name" value="Peptidase_S10"/>
</dbReference>
<comment type="caution">
    <text evidence="9">The sequence shown here is derived from an EMBL/GenBank/DDBJ whole genome shotgun (WGS) entry which is preliminary data.</text>
</comment>
<keyword evidence="8" id="KW-0325">Glycoprotein</keyword>
<protein>
    <recommendedName>
        <fullName evidence="11">Serine carboxypeptidase</fullName>
    </recommendedName>
</protein>
<dbReference type="Pfam" id="PF00450">
    <property type="entry name" value="Peptidase_S10"/>
    <property type="match status" value="1"/>
</dbReference>
<dbReference type="PANTHER" id="PTHR11802:SF224">
    <property type="entry name" value="SERINE CARBOXYPEPTIDASE-LIKE 7 ISOFORM X1"/>
    <property type="match status" value="1"/>
</dbReference>
<proteinExistence type="inferred from homology"/>
<dbReference type="GO" id="GO:0019748">
    <property type="term" value="P:secondary metabolic process"/>
    <property type="evidence" value="ECO:0007669"/>
    <property type="project" value="TreeGrafter"/>
</dbReference>
<dbReference type="GO" id="GO:0005576">
    <property type="term" value="C:extracellular region"/>
    <property type="evidence" value="ECO:0007669"/>
    <property type="project" value="UniProtKB-SubCell"/>
</dbReference>
<dbReference type="Gene3D" id="3.40.50.1820">
    <property type="entry name" value="alpha/beta hydrolase"/>
    <property type="match status" value="1"/>
</dbReference>
<evidence type="ECO:0000256" key="4">
    <source>
        <dbReference type="ARBA" id="ARBA00022670"/>
    </source>
</evidence>
<comment type="similarity">
    <text evidence="2">Belongs to the peptidase S10 family.</text>
</comment>
<dbReference type="EMBL" id="JARYMX010000008">
    <property type="protein sequence ID" value="KAJ9538219.1"/>
    <property type="molecule type" value="Genomic_DNA"/>
</dbReference>
<dbReference type="GO" id="GO:0004185">
    <property type="term" value="F:serine-type carboxypeptidase activity"/>
    <property type="evidence" value="ECO:0007669"/>
    <property type="project" value="InterPro"/>
</dbReference>
<keyword evidence="5" id="KW-0732">Signal</keyword>
<dbReference type="Proteomes" id="UP001172457">
    <property type="component" value="Chromosome 8"/>
</dbReference>
<dbReference type="AlphaFoldDB" id="A0AA38W5I0"/>
<keyword evidence="4" id="KW-0645">Protease</keyword>
<evidence type="ECO:0000256" key="2">
    <source>
        <dbReference type="ARBA" id="ARBA00009431"/>
    </source>
</evidence>
<evidence type="ECO:0000256" key="1">
    <source>
        <dbReference type="ARBA" id="ARBA00004613"/>
    </source>
</evidence>
<keyword evidence="3" id="KW-0121">Carboxypeptidase</keyword>
<keyword evidence="7" id="KW-1015">Disulfide bond</keyword>
<keyword evidence="10" id="KW-1185">Reference proteome</keyword>
<accession>A0AA38W5I0</accession>
<evidence type="ECO:0008006" key="11">
    <source>
        <dbReference type="Google" id="ProtNLM"/>
    </source>
</evidence>
<dbReference type="InterPro" id="IPR029058">
    <property type="entry name" value="AB_hydrolase_fold"/>
</dbReference>
<name>A0AA38W5I0_9ASTR</name>
<dbReference type="PANTHER" id="PTHR11802">
    <property type="entry name" value="SERINE PROTEASE FAMILY S10 SERINE CARBOXYPEPTIDASE"/>
    <property type="match status" value="1"/>
</dbReference>
<dbReference type="FunFam" id="3.40.50.12670:FF:000002">
    <property type="entry name" value="Carboxypeptidase"/>
    <property type="match status" value="1"/>
</dbReference>
<reference evidence="9" key="1">
    <citation type="submission" date="2023-03" db="EMBL/GenBank/DDBJ databases">
        <title>Chromosome-scale reference genome and RAD-based genetic map of yellow starthistle (Centaurea solstitialis) reveal putative structural variation and QTLs associated with invader traits.</title>
        <authorList>
            <person name="Reatini B."/>
            <person name="Cang F.A."/>
            <person name="Jiang Q."/>
            <person name="Mckibben M.T.W."/>
            <person name="Barker M.S."/>
            <person name="Rieseberg L.H."/>
            <person name="Dlugosch K.M."/>
        </authorList>
    </citation>
    <scope>NUCLEOTIDE SEQUENCE</scope>
    <source>
        <strain evidence="9">CAN-66</strain>
        <tissue evidence="9">Leaf</tissue>
    </source>
</reference>
<dbReference type="GO" id="GO:0016747">
    <property type="term" value="F:acyltransferase activity, transferring groups other than amino-acyl groups"/>
    <property type="evidence" value="ECO:0007669"/>
    <property type="project" value="TreeGrafter"/>
</dbReference>
<gene>
    <name evidence="9" type="ORF">OSB04_030952</name>
</gene>
<evidence type="ECO:0000256" key="3">
    <source>
        <dbReference type="ARBA" id="ARBA00022645"/>
    </source>
</evidence>
<dbReference type="FunFam" id="3.40.50.11320:FF:000002">
    <property type="entry name" value="Carboxypeptidase"/>
    <property type="match status" value="1"/>
</dbReference>
<organism evidence="9 10">
    <name type="scientific">Centaurea solstitialis</name>
    <name type="common">yellow star-thistle</name>
    <dbReference type="NCBI Taxonomy" id="347529"/>
    <lineage>
        <taxon>Eukaryota</taxon>
        <taxon>Viridiplantae</taxon>
        <taxon>Streptophyta</taxon>
        <taxon>Embryophyta</taxon>
        <taxon>Tracheophyta</taxon>
        <taxon>Spermatophyta</taxon>
        <taxon>Magnoliopsida</taxon>
        <taxon>eudicotyledons</taxon>
        <taxon>Gunneridae</taxon>
        <taxon>Pentapetalae</taxon>
        <taxon>asterids</taxon>
        <taxon>campanulids</taxon>
        <taxon>Asterales</taxon>
        <taxon>Asteraceae</taxon>
        <taxon>Carduoideae</taxon>
        <taxon>Cardueae</taxon>
        <taxon>Centaureinae</taxon>
        <taxon>Centaurea</taxon>
    </lineage>
</organism>
<comment type="subcellular location">
    <subcellularLocation>
        <location evidence="1">Secreted</location>
    </subcellularLocation>
</comment>
<evidence type="ECO:0000256" key="6">
    <source>
        <dbReference type="ARBA" id="ARBA00022801"/>
    </source>
</evidence>